<dbReference type="STRING" id="1037660.A0A066WEE3"/>
<dbReference type="GO" id="GO:0008654">
    <property type="term" value="P:phospholipid biosynthetic process"/>
    <property type="evidence" value="ECO:0007669"/>
    <property type="project" value="TreeGrafter"/>
</dbReference>
<dbReference type="HOGENOM" id="CLU_283730_0_0_1"/>
<feature type="region of interest" description="Disordered" evidence="1">
    <location>
        <begin position="601"/>
        <end position="621"/>
    </location>
</feature>
<dbReference type="EMBL" id="JMSN01000011">
    <property type="protein sequence ID" value="KDN52312.1"/>
    <property type="molecule type" value="Genomic_DNA"/>
</dbReference>
<dbReference type="GO" id="GO:0006357">
    <property type="term" value="P:regulation of transcription by RNA polymerase II"/>
    <property type="evidence" value="ECO:0007669"/>
    <property type="project" value="TreeGrafter"/>
</dbReference>
<evidence type="ECO:0000313" key="2">
    <source>
        <dbReference type="EMBL" id="KDN52312.1"/>
    </source>
</evidence>
<reference evidence="2 3" key="1">
    <citation type="submission" date="2014-05" db="EMBL/GenBank/DDBJ databases">
        <title>Draft genome sequence of a rare smut relative, Tilletiaria anomala UBC 951.</title>
        <authorList>
            <consortium name="DOE Joint Genome Institute"/>
            <person name="Toome M."/>
            <person name="Kuo A."/>
            <person name="Henrissat B."/>
            <person name="Lipzen A."/>
            <person name="Tritt A."/>
            <person name="Yoshinaga Y."/>
            <person name="Zane M."/>
            <person name="Barry K."/>
            <person name="Grigoriev I.V."/>
            <person name="Spatafora J.W."/>
            <person name="Aimea M.C."/>
        </authorList>
    </citation>
    <scope>NUCLEOTIDE SEQUENCE [LARGE SCALE GENOMIC DNA]</scope>
    <source>
        <strain evidence="2 3">UBC 951</strain>
    </source>
</reference>
<evidence type="ECO:0000256" key="1">
    <source>
        <dbReference type="SAM" id="MobiDB-lite"/>
    </source>
</evidence>
<feature type="compositionally biased region" description="Low complexity" evidence="1">
    <location>
        <begin position="932"/>
        <end position="943"/>
    </location>
</feature>
<evidence type="ECO:0000313" key="3">
    <source>
        <dbReference type="Proteomes" id="UP000027361"/>
    </source>
</evidence>
<feature type="region of interest" description="Disordered" evidence="1">
    <location>
        <begin position="1025"/>
        <end position="1097"/>
    </location>
</feature>
<dbReference type="GeneID" id="25263823"/>
<accession>A0A066WEE3</accession>
<feature type="compositionally biased region" description="Low complexity" evidence="1">
    <location>
        <begin position="821"/>
        <end position="839"/>
    </location>
</feature>
<feature type="compositionally biased region" description="Low complexity" evidence="1">
    <location>
        <begin position="1025"/>
        <end position="1049"/>
    </location>
</feature>
<feature type="compositionally biased region" description="Low complexity" evidence="1">
    <location>
        <begin position="262"/>
        <end position="272"/>
    </location>
</feature>
<feature type="region of interest" description="Disordered" evidence="1">
    <location>
        <begin position="1"/>
        <end position="368"/>
    </location>
</feature>
<dbReference type="GO" id="GO:0003714">
    <property type="term" value="F:transcription corepressor activity"/>
    <property type="evidence" value="ECO:0007669"/>
    <property type="project" value="InterPro"/>
</dbReference>
<feature type="compositionally biased region" description="Low complexity" evidence="1">
    <location>
        <begin position="242"/>
        <end position="254"/>
    </location>
</feature>
<dbReference type="Proteomes" id="UP000027361">
    <property type="component" value="Unassembled WGS sequence"/>
</dbReference>
<feature type="compositionally biased region" description="Polar residues" evidence="1">
    <location>
        <begin position="100"/>
        <end position="109"/>
    </location>
</feature>
<organism evidence="2 3">
    <name type="scientific">Tilletiaria anomala (strain ATCC 24038 / CBS 436.72 / UBC 951)</name>
    <dbReference type="NCBI Taxonomy" id="1037660"/>
    <lineage>
        <taxon>Eukaryota</taxon>
        <taxon>Fungi</taxon>
        <taxon>Dikarya</taxon>
        <taxon>Basidiomycota</taxon>
        <taxon>Ustilaginomycotina</taxon>
        <taxon>Exobasidiomycetes</taxon>
        <taxon>Georgefischeriales</taxon>
        <taxon>Tilletiariaceae</taxon>
        <taxon>Tilletiaria</taxon>
    </lineage>
</organism>
<feature type="compositionally biased region" description="Basic residues" evidence="1">
    <location>
        <begin position="973"/>
        <end position="984"/>
    </location>
</feature>
<feature type="compositionally biased region" description="Low complexity" evidence="1">
    <location>
        <begin position="80"/>
        <end position="96"/>
    </location>
</feature>
<keyword evidence="3" id="KW-1185">Reference proteome</keyword>
<dbReference type="GO" id="GO:0005783">
    <property type="term" value="C:endoplasmic reticulum"/>
    <property type="evidence" value="ECO:0007669"/>
    <property type="project" value="TreeGrafter"/>
</dbReference>
<dbReference type="RefSeq" id="XP_013245171.1">
    <property type="nucleotide sequence ID" value="XM_013389717.1"/>
</dbReference>
<sequence>MRPNALGAGFTTMSAQGDPGPRSSSRLAHAAVDSGATPPAADDGQLHPHSQADRWHQSREQPPLLDAPTPGGALEDPDTPADASSSLAATATAADPYCASPQQRSTRQASYDLPATGVSRRASSTGDSCERTDSLKAAGDRTGTGIGIGRQMGQLSINEEDKDVQIAIAALGSMRQSHSHSDNQRQSHKKRAVGEDEGLPDSSSSSSSVHDRPQFHHSAPVYYDAPSNVAGPSRHAALLSDTPASVPSSSLRSEVLSERTAPRSSRHASPPSIDSSSGGTTLEAMSSVRGGRGGSRARSGHDSGGGGTGTGSESAHPTTAFTIDSYARGGAGGKHSTTDSQAGSDSNSTTTTRSSTASAIVHDDDGNPVRIELDSDVLAHVDGDDADDDAFLQRVGKLPIVRGTLRAYELGKQKSRVVKYGADLVESSVKSISRPVISRVGGALGEQGVQQLDNFASRQLERIYPALHSNPSTAALGRFSPTKEEKAEMLAEVEERERTEWQHMDDEEKTKRRKAYWALKLEEKEREMVVQKLREQQSRIAISSSASPGASAGIGVPIRIGLTARDGPGSSAEALQQIHAERLAAGKRLEDLPAEDIVRVTSDQHGPSPSPSPSCSSSLVSATEMKRKLFNEHSELHPNQAPHLSSSLIATAAPQQRSGWSGMLAEAGVTAGGLSAAMSEESLKSLKYCLQWLQYATAHMEHQITQLRDLIVKLNHGELDMTVHAGQHLGHIKGDVVNTIRGVVDVVGKYAGAALPGAARNKVREFMLSLPARWATVNRTHSFAPGSASAGSFGGSPASPSFSPEHATAGRSGSTADADSGRSSTNGSATGSSAPSAGRNPQAAHTAMAANKVLTLAVESLDILRSVTVVFGESLDRADLWMGRLRYLGLQRKRQHEAAVGRIEVSVVGDWERGGAVHSRPHEYEHSGGSGASARASSPGAYSDVSMASGSSKRRKRSRRTQAREREHQYQQHPHRHHSHHHQSRKPDSASEDGNLTETERATEYSADLPMPIYNSTTAANTPAPAFAPGTGSSSAYSHGPAPASSSAAVHWRKNNRSATAAAAGKAAGSGAGGARSRPPSTPGTPNLSNSASLHPH</sequence>
<feature type="compositionally biased region" description="Low complexity" evidence="1">
    <location>
        <begin position="344"/>
        <end position="358"/>
    </location>
</feature>
<name>A0A066WEE3_TILAU</name>
<feature type="compositionally biased region" description="Basic residues" evidence="1">
    <location>
        <begin position="952"/>
        <end position="961"/>
    </location>
</feature>
<feature type="region of interest" description="Disordered" evidence="1">
    <location>
        <begin position="787"/>
        <end position="844"/>
    </location>
</feature>
<dbReference type="AlphaFoldDB" id="A0A066WEE3"/>
<proteinExistence type="predicted"/>
<feature type="compositionally biased region" description="Polar residues" evidence="1">
    <location>
        <begin position="273"/>
        <end position="284"/>
    </location>
</feature>
<feature type="compositionally biased region" description="Low complexity" evidence="1">
    <location>
        <begin position="1057"/>
        <end position="1067"/>
    </location>
</feature>
<feature type="compositionally biased region" description="Basic and acidic residues" evidence="1">
    <location>
        <begin position="44"/>
        <end position="59"/>
    </location>
</feature>
<feature type="compositionally biased region" description="Polar residues" evidence="1">
    <location>
        <begin position="1084"/>
        <end position="1097"/>
    </location>
</feature>
<dbReference type="PANTHER" id="PTHR38406:SF1">
    <property type="entry name" value="TRANSCRIPTIONAL REPRESSOR OPI1"/>
    <property type="match status" value="1"/>
</dbReference>
<comment type="caution">
    <text evidence="2">The sequence shown here is derived from an EMBL/GenBank/DDBJ whole genome shotgun (WGS) entry which is preliminary data.</text>
</comment>
<dbReference type="PANTHER" id="PTHR38406">
    <property type="entry name" value="TRANSCRIPTIONAL REPRESSOR OPI1"/>
    <property type="match status" value="1"/>
</dbReference>
<dbReference type="Pfam" id="PF08618">
    <property type="entry name" value="Opi1"/>
    <property type="match status" value="1"/>
</dbReference>
<dbReference type="GO" id="GO:0005634">
    <property type="term" value="C:nucleus"/>
    <property type="evidence" value="ECO:0007669"/>
    <property type="project" value="TreeGrafter"/>
</dbReference>
<feature type="region of interest" description="Disordered" evidence="1">
    <location>
        <begin position="918"/>
        <end position="1008"/>
    </location>
</feature>
<gene>
    <name evidence="2" type="ORF">K437DRAFT_254296</name>
</gene>
<feature type="compositionally biased region" description="Low complexity" evidence="1">
    <location>
        <begin position="787"/>
        <end position="804"/>
    </location>
</feature>
<dbReference type="OrthoDB" id="2441642at2759"/>
<dbReference type="InParanoid" id="A0A066WEE3"/>
<protein>
    <submittedName>
        <fullName evidence="2">Opi1-domain-containing protein</fullName>
    </submittedName>
</protein>
<dbReference type="InterPro" id="IPR013927">
    <property type="entry name" value="TF_Opi1_Ccg-8"/>
</dbReference>
<dbReference type="GO" id="GO:0030968">
    <property type="term" value="P:endoplasmic reticulum unfolded protein response"/>
    <property type="evidence" value="ECO:0007669"/>
    <property type="project" value="TreeGrafter"/>
</dbReference>